<protein>
    <submittedName>
        <fullName evidence="5">GntR family transcriptional regulator</fullName>
    </submittedName>
</protein>
<sequence>MSRIEHQSLTDRAYQELLRGLTSGRFAPMQPLVIRTLAETYGISATPIREALQRLVAERLLQVLPNRSIVVPQMTRSRFLEFLPIRCALEGLAAEMATPRCGPGDFARLNELIARISVTAENFDAAGYLALNREFHFTIYEKSGSTELMRLIQDLWLKVGPVFTGLFDTEHYRTHSNDEHRNILSAMERGDAARARSYLVQDLTYAADALSPRMQD</sequence>
<evidence type="ECO:0000256" key="3">
    <source>
        <dbReference type="ARBA" id="ARBA00023163"/>
    </source>
</evidence>
<dbReference type="CDD" id="cd07377">
    <property type="entry name" value="WHTH_GntR"/>
    <property type="match status" value="1"/>
</dbReference>
<dbReference type="SMART" id="SM00895">
    <property type="entry name" value="FCD"/>
    <property type="match status" value="1"/>
</dbReference>
<evidence type="ECO:0000313" key="5">
    <source>
        <dbReference type="EMBL" id="MFC5568167.1"/>
    </source>
</evidence>
<dbReference type="PROSITE" id="PS50949">
    <property type="entry name" value="HTH_GNTR"/>
    <property type="match status" value="1"/>
</dbReference>
<dbReference type="InterPro" id="IPR011711">
    <property type="entry name" value="GntR_C"/>
</dbReference>
<dbReference type="InterPro" id="IPR036388">
    <property type="entry name" value="WH-like_DNA-bd_sf"/>
</dbReference>
<keyword evidence="3" id="KW-0804">Transcription</keyword>
<dbReference type="InterPro" id="IPR008920">
    <property type="entry name" value="TF_FadR/GntR_C"/>
</dbReference>
<evidence type="ECO:0000256" key="1">
    <source>
        <dbReference type="ARBA" id="ARBA00023015"/>
    </source>
</evidence>
<dbReference type="Proteomes" id="UP001596056">
    <property type="component" value="Unassembled WGS sequence"/>
</dbReference>
<feature type="domain" description="HTH gntR-type" evidence="4">
    <location>
        <begin position="7"/>
        <end position="74"/>
    </location>
</feature>
<dbReference type="EMBL" id="JBHSNA010000028">
    <property type="protein sequence ID" value="MFC5568167.1"/>
    <property type="molecule type" value="Genomic_DNA"/>
</dbReference>
<dbReference type="SUPFAM" id="SSF48008">
    <property type="entry name" value="GntR ligand-binding domain-like"/>
    <property type="match status" value="1"/>
</dbReference>
<dbReference type="InterPro" id="IPR036390">
    <property type="entry name" value="WH_DNA-bd_sf"/>
</dbReference>
<evidence type="ECO:0000256" key="2">
    <source>
        <dbReference type="ARBA" id="ARBA00023125"/>
    </source>
</evidence>
<comment type="caution">
    <text evidence="5">The sequence shown here is derived from an EMBL/GenBank/DDBJ whole genome shotgun (WGS) entry which is preliminary data.</text>
</comment>
<keyword evidence="6" id="KW-1185">Reference proteome</keyword>
<keyword evidence="1" id="KW-0805">Transcription regulation</keyword>
<dbReference type="SMART" id="SM00345">
    <property type="entry name" value="HTH_GNTR"/>
    <property type="match status" value="1"/>
</dbReference>
<proteinExistence type="predicted"/>
<name>A0ABW0SH53_9RHOB</name>
<dbReference type="PANTHER" id="PTHR43537:SF39">
    <property type="entry name" value="HTH-TYPE TRANSCRIPTIONAL REGULATOR MCBR"/>
    <property type="match status" value="1"/>
</dbReference>
<reference evidence="6" key="1">
    <citation type="journal article" date="2019" name="Int. J. Syst. Evol. Microbiol.">
        <title>The Global Catalogue of Microorganisms (GCM) 10K type strain sequencing project: providing services to taxonomists for standard genome sequencing and annotation.</title>
        <authorList>
            <consortium name="The Broad Institute Genomics Platform"/>
            <consortium name="The Broad Institute Genome Sequencing Center for Infectious Disease"/>
            <person name="Wu L."/>
            <person name="Ma J."/>
        </authorList>
    </citation>
    <scope>NUCLEOTIDE SEQUENCE [LARGE SCALE GENOMIC DNA]</scope>
    <source>
        <strain evidence="6">KACC 11588</strain>
    </source>
</reference>
<dbReference type="Pfam" id="PF07729">
    <property type="entry name" value="FCD"/>
    <property type="match status" value="1"/>
</dbReference>
<dbReference type="Pfam" id="PF00392">
    <property type="entry name" value="GntR"/>
    <property type="match status" value="1"/>
</dbReference>
<dbReference type="RefSeq" id="WP_209843142.1">
    <property type="nucleotide sequence ID" value="NZ_JAGGJP010000024.1"/>
</dbReference>
<keyword evidence="2" id="KW-0238">DNA-binding</keyword>
<evidence type="ECO:0000313" key="6">
    <source>
        <dbReference type="Proteomes" id="UP001596056"/>
    </source>
</evidence>
<accession>A0ABW0SH53</accession>
<dbReference type="PANTHER" id="PTHR43537">
    <property type="entry name" value="TRANSCRIPTIONAL REGULATOR, GNTR FAMILY"/>
    <property type="match status" value="1"/>
</dbReference>
<organism evidence="5 6">
    <name type="scientific">Rubellimicrobium aerolatum</name>
    <dbReference type="NCBI Taxonomy" id="490979"/>
    <lineage>
        <taxon>Bacteria</taxon>
        <taxon>Pseudomonadati</taxon>
        <taxon>Pseudomonadota</taxon>
        <taxon>Alphaproteobacteria</taxon>
        <taxon>Rhodobacterales</taxon>
        <taxon>Roseobacteraceae</taxon>
        <taxon>Rubellimicrobium</taxon>
    </lineage>
</organism>
<dbReference type="Gene3D" id="1.10.10.10">
    <property type="entry name" value="Winged helix-like DNA-binding domain superfamily/Winged helix DNA-binding domain"/>
    <property type="match status" value="1"/>
</dbReference>
<dbReference type="InterPro" id="IPR000524">
    <property type="entry name" value="Tscrpt_reg_HTH_GntR"/>
</dbReference>
<dbReference type="SUPFAM" id="SSF46785">
    <property type="entry name" value="Winged helix' DNA-binding domain"/>
    <property type="match status" value="1"/>
</dbReference>
<evidence type="ECO:0000259" key="4">
    <source>
        <dbReference type="PROSITE" id="PS50949"/>
    </source>
</evidence>
<gene>
    <name evidence="5" type="ORF">ACFPOC_17310</name>
</gene>
<dbReference type="Gene3D" id="1.20.120.530">
    <property type="entry name" value="GntR ligand-binding domain-like"/>
    <property type="match status" value="1"/>
</dbReference>